<sequence length="164" mass="18885">MLTHTIHGNSQSQKFPYLRWTWELPGGQFHNEMDHIIFNRRICLTFAAVVPKFFTGSDHRLLRARLCFSVRGERAAKTRKRSPETVVDLDHFASLASEWEVSVIDNIYEDNNRLVEHLHDNANEAESLQVAKGRLSSKTLELTRQCEIARATGNHQQMSELAKL</sequence>
<proteinExistence type="predicted"/>
<protein>
    <submittedName>
        <fullName evidence="3">Endo/exonuclease/phosphatase domain-containing protein</fullName>
    </submittedName>
</protein>
<organism evidence="3">
    <name type="scientific">Haemonchus placei</name>
    <name type="common">Barber's pole worm</name>
    <dbReference type="NCBI Taxonomy" id="6290"/>
    <lineage>
        <taxon>Eukaryota</taxon>
        <taxon>Metazoa</taxon>
        <taxon>Ecdysozoa</taxon>
        <taxon>Nematoda</taxon>
        <taxon>Chromadorea</taxon>
        <taxon>Rhabditida</taxon>
        <taxon>Rhabditina</taxon>
        <taxon>Rhabditomorpha</taxon>
        <taxon>Strongyloidea</taxon>
        <taxon>Trichostrongylidae</taxon>
        <taxon>Haemonchus</taxon>
    </lineage>
</organism>
<dbReference type="OrthoDB" id="407509at2759"/>
<reference evidence="1 2" key="2">
    <citation type="submission" date="2018-11" db="EMBL/GenBank/DDBJ databases">
        <authorList>
            <consortium name="Pathogen Informatics"/>
        </authorList>
    </citation>
    <scope>NUCLEOTIDE SEQUENCE [LARGE SCALE GENOMIC DNA]</scope>
    <source>
        <strain evidence="1 2">MHpl1</strain>
    </source>
</reference>
<dbReference type="STRING" id="6290.A0A0N4WBP5"/>
<name>A0A0N4WBP5_HAEPC</name>
<evidence type="ECO:0000313" key="1">
    <source>
        <dbReference type="EMBL" id="VDO33222.1"/>
    </source>
</evidence>
<dbReference type="Proteomes" id="UP000268014">
    <property type="component" value="Unassembled WGS sequence"/>
</dbReference>
<dbReference type="EMBL" id="UZAF01016742">
    <property type="protein sequence ID" value="VDO33222.1"/>
    <property type="molecule type" value="Genomic_DNA"/>
</dbReference>
<gene>
    <name evidence="1" type="ORF">HPLM_LOCUS7873</name>
</gene>
<accession>A0A0N4WBP5</accession>
<reference evidence="3" key="1">
    <citation type="submission" date="2017-02" db="UniProtKB">
        <authorList>
            <consortium name="WormBaseParasite"/>
        </authorList>
    </citation>
    <scope>IDENTIFICATION</scope>
</reference>
<evidence type="ECO:0000313" key="2">
    <source>
        <dbReference type="Proteomes" id="UP000268014"/>
    </source>
</evidence>
<evidence type="ECO:0000313" key="3">
    <source>
        <dbReference type="WBParaSite" id="HPLM_0000788101-mRNA-1"/>
    </source>
</evidence>
<dbReference type="AlphaFoldDB" id="A0A0N4WBP5"/>
<dbReference type="WBParaSite" id="HPLM_0000788101-mRNA-1">
    <property type="protein sequence ID" value="HPLM_0000788101-mRNA-1"/>
    <property type="gene ID" value="HPLM_0000788101"/>
</dbReference>
<keyword evidence="2" id="KW-1185">Reference proteome</keyword>